<proteinExistence type="predicted"/>
<organism evidence="1">
    <name type="scientific">Collimonas fungivorans</name>
    <dbReference type="NCBI Taxonomy" id="158899"/>
    <lineage>
        <taxon>Bacteria</taxon>
        <taxon>Pseudomonadati</taxon>
        <taxon>Pseudomonadota</taxon>
        <taxon>Betaproteobacteria</taxon>
        <taxon>Burkholderiales</taxon>
        <taxon>Oxalobacteraceae</taxon>
        <taxon>Collimonas</taxon>
    </lineage>
</organism>
<gene>
    <name evidence="1" type="ORF">CFter6_2856</name>
</gene>
<dbReference type="PATRIC" id="fig|158899.10.peg.2849"/>
<dbReference type="AlphaFoldDB" id="A0A127PCJ3"/>
<dbReference type="Proteomes" id="UP000072421">
    <property type="component" value="Chromosome"/>
</dbReference>
<evidence type="ECO:0000313" key="2">
    <source>
        <dbReference type="Proteomes" id="UP000072421"/>
    </source>
</evidence>
<dbReference type="EMBL" id="CP013232">
    <property type="protein sequence ID" value="AMO95522.1"/>
    <property type="molecule type" value="Genomic_DNA"/>
</dbReference>
<dbReference type="InterPro" id="IPR023107">
    <property type="entry name" value="Atu2299-like_dom_sf"/>
</dbReference>
<name>A0A127PCJ3_9BURK</name>
<dbReference type="Gene3D" id="3.10.550.10">
    <property type="entry name" value="Hypothetical protein Atu2299"/>
    <property type="match status" value="1"/>
</dbReference>
<sequence length="150" mass="17055">MALMVDEQQANVVVYGRDENGIFVNNETAFHAWVECDGWLIDFMAPIMGVALRQDGIDWPVPRRMLQKHLDDRKNSLGEIQQVGEFFVNHDHALTESLIDGQGVQFLDLMNACVTWYRRPPKPLREIALADSHGPTKKLTLRAPSIDGVW</sequence>
<dbReference type="SUPFAM" id="SSF54001">
    <property type="entry name" value="Cysteine proteinases"/>
    <property type="match status" value="1"/>
</dbReference>
<dbReference type="InterPro" id="IPR018599">
    <property type="entry name" value="DUF2026"/>
</dbReference>
<evidence type="ECO:0000313" key="1">
    <source>
        <dbReference type="EMBL" id="AMO95522.1"/>
    </source>
</evidence>
<protein>
    <submittedName>
        <fullName evidence="1">Uncharacterized protein</fullName>
    </submittedName>
</protein>
<dbReference type="InterPro" id="IPR038765">
    <property type="entry name" value="Papain-like_cys_pep_sf"/>
</dbReference>
<accession>A0A127PCJ3</accession>
<dbReference type="Pfam" id="PF09641">
    <property type="entry name" value="DUF2026"/>
    <property type="match status" value="1"/>
</dbReference>
<reference evidence="1 2" key="1">
    <citation type="submission" date="2015-11" db="EMBL/GenBank/DDBJ databases">
        <title>Exploring the genomic traits of fungus-feeding bacterial genus Collimonas.</title>
        <authorList>
            <person name="Song C."/>
            <person name="Schmidt R."/>
            <person name="de Jager V."/>
            <person name="Krzyzanowska D."/>
            <person name="Jongedijk E."/>
            <person name="Cankar K."/>
            <person name="Beekwilder J."/>
            <person name="van Veen A."/>
            <person name="de Boer W."/>
            <person name="van Veen J.A."/>
            <person name="Garbeva P."/>
        </authorList>
    </citation>
    <scope>NUCLEOTIDE SEQUENCE [LARGE SCALE GENOMIC DNA]</scope>
    <source>
        <strain evidence="1 2">Ter6</strain>
    </source>
</reference>